<name>A0A0U2RIU7_9ALTE</name>
<dbReference type="Proteomes" id="UP000068447">
    <property type="component" value="Chromosome"/>
</dbReference>
<feature type="region of interest" description="Disordered" evidence="1">
    <location>
        <begin position="57"/>
        <end position="76"/>
    </location>
</feature>
<organism evidence="2 3">
    <name type="scientific">Lacimicrobium alkaliphilum</name>
    <dbReference type="NCBI Taxonomy" id="1526571"/>
    <lineage>
        <taxon>Bacteria</taxon>
        <taxon>Pseudomonadati</taxon>
        <taxon>Pseudomonadota</taxon>
        <taxon>Gammaproteobacteria</taxon>
        <taxon>Alteromonadales</taxon>
        <taxon>Alteromonadaceae</taxon>
        <taxon>Lacimicrobium</taxon>
    </lineage>
</organism>
<dbReference type="KEGG" id="lal:AT746_01860"/>
<accession>A0A0U2RIU7</accession>
<dbReference type="EMBL" id="CP013650">
    <property type="protein sequence ID" value="ALS97146.1"/>
    <property type="molecule type" value="Genomic_DNA"/>
</dbReference>
<keyword evidence="3" id="KW-1185">Reference proteome</keyword>
<gene>
    <name evidence="2" type="ORF">AT746_01860</name>
</gene>
<evidence type="ECO:0000313" key="2">
    <source>
        <dbReference type="EMBL" id="ALS97146.1"/>
    </source>
</evidence>
<reference evidence="2 3" key="1">
    <citation type="submission" date="2015-12" db="EMBL/GenBank/DDBJ databases">
        <title>Complete genome of Lacimicrobium alkaliphilum KCTC 32984.</title>
        <authorList>
            <person name="Kim S.-G."/>
            <person name="Lee Y.-J."/>
        </authorList>
    </citation>
    <scope>NUCLEOTIDE SEQUENCE [LARGE SCALE GENOMIC DNA]</scope>
    <source>
        <strain evidence="2 3">YelD216</strain>
    </source>
</reference>
<proteinExistence type="predicted"/>
<dbReference type="AlphaFoldDB" id="A0A0U2RIU7"/>
<protein>
    <submittedName>
        <fullName evidence="2">Uncharacterized protein</fullName>
    </submittedName>
</protein>
<evidence type="ECO:0000313" key="3">
    <source>
        <dbReference type="Proteomes" id="UP000068447"/>
    </source>
</evidence>
<sequence length="76" mass="8628">MAIPQSAALLAGYTTESRVEFIRQIPSASPINWALHKIALLCVLRVSARSKKKLMITQRRQDAGNLPAHRQRTQRY</sequence>
<evidence type="ECO:0000256" key="1">
    <source>
        <dbReference type="SAM" id="MobiDB-lite"/>
    </source>
</evidence>